<keyword evidence="1" id="KW-0472">Membrane</keyword>
<dbReference type="SUPFAM" id="SSF53300">
    <property type="entry name" value="vWA-like"/>
    <property type="match status" value="1"/>
</dbReference>
<dbReference type="InterPro" id="IPR002035">
    <property type="entry name" value="VWF_A"/>
</dbReference>
<dbReference type="InterPro" id="IPR036465">
    <property type="entry name" value="vWFA_dom_sf"/>
</dbReference>
<gene>
    <name evidence="3" type="ordered locus">Pden_1129</name>
</gene>
<protein>
    <submittedName>
        <fullName evidence="3">von Willebrand factor, type A</fullName>
    </submittedName>
</protein>
<dbReference type="Gene3D" id="3.40.50.410">
    <property type="entry name" value="von Willebrand factor, type A domain"/>
    <property type="match status" value="1"/>
</dbReference>
<dbReference type="Proteomes" id="UP000000361">
    <property type="component" value="Chromosome 1"/>
</dbReference>
<name>A1B143_PARDP</name>
<dbReference type="Pfam" id="PF13519">
    <property type="entry name" value="VWA_2"/>
    <property type="match status" value="1"/>
</dbReference>
<dbReference type="STRING" id="318586.Pden_1129"/>
<dbReference type="eggNOG" id="COG2304">
    <property type="taxonomic scope" value="Bacteria"/>
</dbReference>
<keyword evidence="1" id="KW-1133">Transmembrane helix</keyword>
<evidence type="ECO:0000313" key="3">
    <source>
        <dbReference type="EMBL" id="ABL69237.1"/>
    </source>
</evidence>
<evidence type="ECO:0000256" key="1">
    <source>
        <dbReference type="SAM" id="Phobius"/>
    </source>
</evidence>
<keyword evidence="4" id="KW-1185">Reference proteome</keyword>
<dbReference type="CDD" id="cd00198">
    <property type="entry name" value="vWFA"/>
    <property type="match status" value="1"/>
</dbReference>
<keyword evidence="1" id="KW-0812">Transmembrane</keyword>
<dbReference type="KEGG" id="pde:Pden_1129"/>
<dbReference type="EMBL" id="CP000489">
    <property type="protein sequence ID" value="ABL69237.1"/>
    <property type="molecule type" value="Genomic_DNA"/>
</dbReference>
<dbReference type="AlphaFoldDB" id="A1B143"/>
<dbReference type="EnsemblBacteria" id="ABL69237">
    <property type="protein sequence ID" value="ABL69237"/>
    <property type="gene ID" value="Pden_1129"/>
</dbReference>
<reference evidence="4" key="1">
    <citation type="submission" date="2006-12" db="EMBL/GenBank/DDBJ databases">
        <title>Complete sequence of chromosome 1 of Paracoccus denitrificans PD1222.</title>
        <authorList>
            <person name="Copeland A."/>
            <person name="Lucas S."/>
            <person name="Lapidus A."/>
            <person name="Barry K."/>
            <person name="Detter J.C."/>
            <person name="Glavina del Rio T."/>
            <person name="Hammon N."/>
            <person name="Israni S."/>
            <person name="Dalin E."/>
            <person name="Tice H."/>
            <person name="Pitluck S."/>
            <person name="Munk A.C."/>
            <person name="Brettin T."/>
            <person name="Bruce D."/>
            <person name="Han C."/>
            <person name="Tapia R."/>
            <person name="Gilna P."/>
            <person name="Schmutz J."/>
            <person name="Larimer F."/>
            <person name="Land M."/>
            <person name="Hauser L."/>
            <person name="Kyrpides N."/>
            <person name="Lykidis A."/>
            <person name="Spiro S."/>
            <person name="Richardson D.J."/>
            <person name="Moir J.W.B."/>
            <person name="Ferguson S.J."/>
            <person name="van Spanning R.J.M."/>
            <person name="Richardson P."/>
        </authorList>
    </citation>
    <scope>NUCLEOTIDE SEQUENCE [LARGE SCALE GENOMIC DNA]</scope>
    <source>
        <strain evidence="4">Pd 1222</strain>
    </source>
</reference>
<proteinExistence type="predicted"/>
<organism evidence="3 4">
    <name type="scientific">Paracoccus denitrificans (strain Pd 1222)</name>
    <dbReference type="NCBI Taxonomy" id="318586"/>
    <lineage>
        <taxon>Bacteria</taxon>
        <taxon>Pseudomonadati</taxon>
        <taxon>Pseudomonadota</taxon>
        <taxon>Alphaproteobacteria</taxon>
        <taxon>Rhodobacterales</taxon>
        <taxon>Paracoccaceae</taxon>
        <taxon>Paracoccus</taxon>
    </lineage>
</organism>
<sequence>MILACALALAGRGGAGPDGADRLEARMILLRPLWLLALPALALLALAVWRRGPDAGGWQAVLPPHMRAGLAALGQLGAGADRMRFLPLTGAAALVAGLAGPAVQRADAPVFAQSDAVVIAIDMSPSVAQGPGLSDAQAAAAGLLTRLAGRPVALILYAGEAYAIAAPTDDPATLETQISVLDGETMPDEGSRPAAAMAMAGQLLQGLRRADLVLISDGGGVDQAAQAEAARLQSAGVRISALTVSGDPPSDPEALGTIADGPVARFDDLGPVVRALASSGLDRDPAMRSLRYRDLGPWLALFALLSLLLQFRRLA</sequence>
<evidence type="ECO:0000313" key="4">
    <source>
        <dbReference type="Proteomes" id="UP000000361"/>
    </source>
</evidence>
<dbReference type="SMART" id="SM00327">
    <property type="entry name" value="VWA"/>
    <property type="match status" value="1"/>
</dbReference>
<accession>A1B143</accession>
<dbReference type="HOGENOM" id="CLU_024570_1_1_5"/>
<feature type="domain" description="VWFA" evidence="2">
    <location>
        <begin position="116"/>
        <end position="295"/>
    </location>
</feature>
<evidence type="ECO:0000259" key="2">
    <source>
        <dbReference type="PROSITE" id="PS50234"/>
    </source>
</evidence>
<feature type="transmembrane region" description="Helical" evidence="1">
    <location>
        <begin position="31"/>
        <end position="49"/>
    </location>
</feature>
<dbReference type="PROSITE" id="PS50234">
    <property type="entry name" value="VWFA"/>
    <property type="match status" value="1"/>
</dbReference>